<accession>A0A9N7VUQ4</accession>
<dbReference type="Proteomes" id="UP001153269">
    <property type="component" value="Unassembled WGS sequence"/>
</dbReference>
<gene>
    <name evidence="1" type="ORF">PLEPLA_LOCUS47519</name>
</gene>
<dbReference type="EMBL" id="CADEAL010004443">
    <property type="protein sequence ID" value="CAB1459682.1"/>
    <property type="molecule type" value="Genomic_DNA"/>
</dbReference>
<evidence type="ECO:0000313" key="1">
    <source>
        <dbReference type="EMBL" id="CAB1459682.1"/>
    </source>
</evidence>
<comment type="caution">
    <text evidence="1">The sequence shown here is derived from an EMBL/GenBank/DDBJ whole genome shotgun (WGS) entry which is preliminary data.</text>
</comment>
<name>A0A9N7VUQ4_PLEPL</name>
<reference evidence="1" key="1">
    <citation type="submission" date="2020-03" db="EMBL/GenBank/DDBJ databases">
        <authorList>
            <person name="Weist P."/>
        </authorList>
    </citation>
    <scope>NUCLEOTIDE SEQUENCE</scope>
</reference>
<dbReference type="AlphaFoldDB" id="A0A9N7VUQ4"/>
<protein>
    <submittedName>
        <fullName evidence="1">Uncharacterized protein</fullName>
    </submittedName>
</protein>
<proteinExistence type="predicted"/>
<keyword evidence="2" id="KW-1185">Reference proteome</keyword>
<evidence type="ECO:0000313" key="2">
    <source>
        <dbReference type="Proteomes" id="UP001153269"/>
    </source>
</evidence>
<sequence length="175" mass="18857">MRTWRPEKRLVLSTHGRRQPAAVSRGITGKLVAGLEVKQGPFLKCVCEYRLSAGEPLATVPQSGSSVHFRLRQFLHQSSASESARRAPALGVTCRGGRAGLPLTILNQPGAGSQPDNSRSWLSAEKTEKRIIIAGLYFESQLPSCVRGGSHFRAAVEPAMAVRDDPAGPTMCCSF</sequence>
<organism evidence="1 2">
    <name type="scientific">Pleuronectes platessa</name>
    <name type="common">European plaice</name>
    <dbReference type="NCBI Taxonomy" id="8262"/>
    <lineage>
        <taxon>Eukaryota</taxon>
        <taxon>Metazoa</taxon>
        <taxon>Chordata</taxon>
        <taxon>Craniata</taxon>
        <taxon>Vertebrata</taxon>
        <taxon>Euteleostomi</taxon>
        <taxon>Actinopterygii</taxon>
        <taxon>Neopterygii</taxon>
        <taxon>Teleostei</taxon>
        <taxon>Neoteleostei</taxon>
        <taxon>Acanthomorphata</taxon>
        <taxon>Carangaria</taxon>
        <taxon>Pleuronectiformes</taxon>
        <taxon>Pleuronectoidei</taxon>
        <taxon>Pleuronectidae</taxon>
        <taxon>Pleuronectes</taxon>
    </lineage>
</organism>